<evidence type="ECO:0000313" key="8">
    <source>
        <dbReference type="EnsemblPlants" id="Kaladp0714s0001.1.v1.1"/>
    </source>
</evidence>
<dbReference type="SUPFAM" id="SSF90229">
    <property type="entry name" value="CCCH zinc finger"/>
    <property type="match status" value="3"/>
</dbReference>
<keyword evidence="2 5" id="KW-0863">Zinc-finger</keyword>
<dbReference type="Gene3D" id="4.10.1000.10">
    <property type="entry name" value="Zinc finger, CCCH-type"/>
    <property type="match status" value="1"/>
</dbReference>
<dbReference type="InterPro" id="IPR050974">
    <property type="entry name" value="Plant_ZF_CCCH"/>
</dbReference>
<dbReference type="PANTHER" id="PTHR12506">
    <property type="entry name" value="PROTEIN PHOSPHATASE RELATED"/>
    <property type="match status" value="1"/>
</dbReference>
<evidence type="ECO:0000256" key="6">
    <source>
        <dbReference type="SAM" id="Phobius"/>
    </source>
</evidence>
<proteinExistence type="predicted"/>
<keyword evidence="6" id="KW-0472">Membrane</keyword>
<dbReference type="SMART" id="SM00356">
    <property type="entry name" value="ZnF_C3H1"/>
    <property type="match status" value="4"/>
</dbReference>
<reference evidence="8" key="1">
    <citation type="submission" date="2021-01" db="UniProtKB">
        <authorList>
            <consortium name="EnsemblPlants"/>
        </authorList>
    </citation>
    <scope>IDENTIFICATION</scope>
</reference>
<organism evidence="8 9">
    <name type="scientific">Kalanchoe fedtschenkoi</name>
    <name type="common">Lavender scallops</name>
    <name type="synonym">South American air plant</name>
    <dbReference type="NCBI Taxonomy" id="63787"/>
    <lineage>
        <taxon>Eukaryota</taxon>
        <taxon>Viridiplantae</taxon>
        <taxon>Streptophyta</taxon>
        <taxon>Embryophyta</taxon>
        <taxon>Tracheophyta</taxon>
        <taxon>Spermatophyta</taxon>
        <taxon>Magnoliopsida</taxon>
        <taxon>eudicotyledons</taxon>
        <taxon>Gunneridae</taxon>
        <taxon>Pentapetalae</taxon>
        <taxon>Saxifragales</taxon>
        <taxon>Crassulaceae</taxon>
        <taxon>Kalanchoe</taxon>
    </lineage>
</organism>
<evidence type="ECO:0000256" key="3">
    <source>
        <dbReference type="ARBA" id="ARBA00022833"/>
    </source>
</evidence>
<keyword evidence="4" id="KW-0238">DNA-binding</keyword>
<feature type="zinc finger region" description="C3H1-type" evidence="5">
    <location>
        <begin position="61"/>
        <end position="89"/>
    </location>
</feature>
<dbReference type="Gene3D" id="2.30.30.1190">
    <property type="match status" value="2"/>
</dbReference>
<feature type="domain" description="C3H1-type" evidence="7">
    <location>
        <begin position="112"/>
        <end position="140"/>
    </location>
</feature>
<dbReference type="OMA" id="HNIVSTH"/>
<dbReference type="GO" id="GO:0003729">
    <property type="term" value="F:mRNA binding"/>
    <property type="evidence" value="ECO:0007669"/>
    <property type="project" value="EnsemblPlants"/>
</dbReference>
<dbReference type="InterPro" id="IPR036855">
    <property type="entry name" value="Znf_CCCH_sf"/>
</dbReference>
<feature type="zinc finger region" description="C3H1-type" evidence="5">
    <location>
        <begin position="112"/>
        <end position="140"/>
    </location>
</feature>
<evidence type="ECO:0000256" key="4">
    <source>
        <dbReference type="ARBA" id="ARBA00023125"/>
    </source>
</evidence>
<dbReference type="InterPro" id="IPR000571">
    <property type="entry name" value="Znf_CCCH"/>
</dbReference>
<evidence type="ECO:0000256" key="2">
    <source>
        <dbReference type="ARBA" id="ARBA00022771"/>
    </source>
</evidence>
<evidence type="ECO:0000256" key="1">
    <source>
        <dbReference type="ARBA" id="ARBA00022723"/>
    </source>
</evidence>
<evidence type="ECO:0000313" key="9">
    <source>
        <dbReference type="Proteomes" id="UP000594263"/>
    </source>
</evidence>
<keyword evidence="9" id="KW-1185">Reference proteome</keyword>
<protein>
    <recommendedName>
        <fullName evidence="7">C3H1-type domain-containing protein</fullName>
    </recommendedName>
</protein>
<keyword evidence="3 5" id="KW-0862">Zinc</keyword>
<dbReference type="GO" id="GO:0008270">
    <property type="term" value="F:zinc ion binding"/>
    <property type="evidence" value="ECO:0007669"/>
    <property type="project" value="UniProtKB-KW"/>
</dbReference>
<feature type="transmembrane region" description="Helical" evidence="6">
    <location>
        <begin position="6"/>
        <end position="22"/>
    </location>
</feature>
<accession>A0A7N0VHA0</accession>
<dbReference type="PROSITE" id="PS50103">
    <property type="entry name" value="ZF_C3H1"/>
    <property type="match status" value="4"/>
</dbReference>
<dbReference type="Pfam" id="PF00642">
    <property type="entry name" value="zf-CCCH"/>
    <property type="match status" value="4"/>
</dbReference>
<keyword evidence="6" id="KW-1133">Transmembrane helix</keyword>
<name>A0A7N0VHA0_KALFE</name>
<dbReference type="Gramene" id="Kaladp0714s0001.1.v1.1">
    <property type="protein sequence ID" value="Kaladp0714s0001.1.v1.1"/>
    <property type="gene ID" value="Kaladp0714s0001.v1.1"/>
</dbReference>
<sequence length="290" mass="33030">MCSYVFPFFIYAYLLFILVLYHHNIVSTHNPIGQNDWLSMSYLAKRPRIEGSSILPIYPQRPGEKDCTHYMLTRTCKFGETCKFDHPIWVPEGGIPDWKEVPPVATECLPERSGEPDCPYFLKTQRCKFGLMCKFNHPKEKLVYLNDKGESGALPERPFEPICAFYLKTGICKFGATCRFHHPKDIQRSVLEQGSLTAELKSFSAKIQGTTGDVKPNVILTPALAHNAKGLPVRPGELDCPFYLKTGSCKYSVTCRYNHPDRTGTYTVDFIIILYITNKTHVLVNCEIMM</sequence>
<dbReference type="PANTHER" id="PTHR12506:SF82">
    <property type="entry name" value="ZINC FINGER CCCH DOMAIN-CONTAINING PROTEIN 64-RELATED"/>
    <property type="match status" value="1"/>
</dbReference>
<feature type="domain" description="C3H1-type" evidence="7">
    <location>
        <begin position="61"/>
        <end position="89"/>
    </location>
</feature>
<feature type="zinc finger region" description="C3H1-type" evidence="5">
    <location>
        <begin position="234"/>
        <end position="262"/>
    </location>
</feature>
<evidence type="ECO:0000256" key="5">
    <source>
        <dbReference type="PROSITE-ProRule" id="PRU00723"/>
    </source>
</evidence>
<dbReference type="GO" id="GO:0003677">
    <property type="term" value="F:DNA binding"/>
    <property type="evidence" value="ECO:0007669"/>
    <property type="project" value="UniProtKB-KW"/>
</dbReference>
<dbReference type="EnsemblPlants" id="Kaladp0714s0001.1.v1.1">
    <property type="protein sequence ID" value="Kaladp0714s0001.1.v1.1"/>
    <property type="gene ID" value="Kaladp0714s0001.v1.1"/>
</dbReference>
<feature type="domain" description="C3H1-type" evidence="7">
    <location>
        <begin position="157"/>
        <end position="185"/>
    </location>
</feature>
<keyword evidence="1 5" id="KW-0479">Metal-binding</keyword>
<dbReference type="AlphaFoldDB" id="A0A7N0VHA0"/>
<dbReference type="GO" id="GO:0005634">
    <property type="term" value="C:nucleus"/>
    <property type="evidence" value="ECO:0007669"/>
    <property type="project" value="EnsemblPlants"/>
</dbReference>
<feature type="domain" description="C3H1-type" evidence="7">
    <location>
        <begin position="234"/>
        <end position="262"/>
    </location>
</feature>
<evidence type="ECO:0000259" key="7">
    <source>
        <dbReference type="PROSITE" id="PS50103"/>
    </source>
</evidence>
<feature type="zinc finger region" description="C3H1-type" evidence="5">
    <location>
        <begin position="157"/>
        <end position="185"/>
    </location>
</feature>
<keyword evidence="6" id="KW-0812">Transmembrane</keyword>
<dbReference type="Proteomes" id="UP000594263">
    <property type="component" value="Unplaced"/>
</dbReference>